<proteinExistence type="predicted"/>
<accession>A0ACA9P8Z2</accession>
<evidence type="ECO:0000313" key="2">
    <source>
        <dbReference type="Proteomes" id="UP000789860"/>
    </source>
</evidence>
<reference evidence="1" key="1">
    <citation type="submission" date="2021-06" db="EMBL/GenBank/DDBJ databases">
        <authorList>
            <person name="Kallberg Y."/>
            <person name="Tangrot J."/>
            <person name="Rosling A."/>
        </authorList>
    </citation>
    <scope>NUCLEOTIDE SEQUENCE</scope>
    <source>
        <strain evidence="1">AU212A</strain>
    </source>
</reference>
<keyword evidence="2" id="KW-1185">Reference proteome</keyword>
<comment type="caution">
    <text evidence="1">The sequence shown here is derived from an EMBL/GenBank/DDBJ whole genome shotgun (WGS) entry which is preliminary data.</text>
</comment>
<protein>
    <submittedName>
        <fullName evidence="1">5072_t:CDS:1</fullName>
    </submittedName>
</protein>
<dbReference type="EMBL" id="CAJVPM010035698">
    <property type="protein sequence ID" value="CAG8690736.1"/>
    <property type="molecule type" value="Genomic_DNA"/>
</dbReference>
<gene>
    <name evidence="1" type="ORF">SCALOS_LOCUS10119</name>
</gene>
<evidence type="ECO:0000313" key="1">
    <source>
        <dbReference type="EMBL" id="CAG8690736.1"/>
    </source>
</evidence>
<sequence>MGGNCVSCMIEIHNKTDLYLLRPRKNHFEWGRLEYETEETDIVHSNTISIKGVQGRDNSTSGAQGSFTFDVVHQNDNIEIGQIKLMFDVPYDTNLYSRSTGDFKINNYTDDVTIKIDT</sequence>
<feature type="non-terminal residue" evidence="1">
    <location>
        <position position="118"/>
    </location>
</feature>
<dbReference type="Proteomes" id="UP000789860">
    <property type="component" value="Unassembled WGS sequence"/>
</dbReference>
<name>A0ACA9P8Z2_9GLOM</name>
<organism evidence="1 2">
    <name type="scientific">Scutellospora calospora</name>
    <dbReference type="NCBI Taxonomy" id="85575"/>
    <lineage>
        <taxon>Eukaryota</taxon>
        <taxon>Fungi</taxon>
        <taxon>Fungi incertae sedis</taxon>
        <taxon>Mucoromycota</taxon>
        <taxon>Glomeromycotina</taxon>
        <taxon>Glomeromycetes</taxon>
        <taxon>Diversisporales</taxon>
        <taxon>Gigasporaceae</taxon>
        <taxon>Scutellospora</taxon>
    </lineage>
</organism>